<feature type="region of interest" description="Disordered" evidence="3">
    <location>
        <begin position="336"/>
        <end position="388"/>
    </location>
</feature>
<dbReference type="Proteomes" id="UP000279259">
    <property type="component" value="Unassembled WGS sequence"/>
</dbReference>
<feature type="region of interest" description="Disordered" evidence="3">
    <location>
        <begin position="224"/>
        <end position="243"/>
    </location>
</feature>
<keyword evidence="2" id="KW-0175">Coiled coil</keyword>
<accession>A0A427Y7B9</accession>
<proteinExistence type="inferred from homology"/>
<name>A0A427Y7B9_9TREE</name>
<feature type="domain" description="Small ribosomal subunit protein mS35 mitochondrial conserved" evidence="5">
    <location>
        <begin position="97"/>
        <end position="230"/>
    </location>
</feature>
<dbReference type="Pfam" id="PF06244">
    <property type="entry name" value="Ccdc124"/>
    <property type="match status" value="1"/>
</dbReference>
<feature type="domain" description="Coiled-coil" evidence="4">
    <location>
        <begin position="391"/>
        <end position="470"/>
    </location>
</feature>
<evidence type="ECO:0000259" key="4">
    <source>
        <dbReference type="Pfam" id="PF06244"/>
    </source>
</evidence>
<feature type="region of interest" description="Disordered" evidence="3">
    <location>
        <begin position="148"/>
        <end position="169"/>
    </location>
</feature>
<gene>
    <name evidence="7" type="ORF">EHS25_003469</name>
</gene>
<feature type="domain" description="LSO1/LSO2" evidence="6">
    <location>
        <begin position="270"/>
        <end position="337"/>
    </location>
</feature>
<reference evidence="7 8" key="1">
    <citation type="submission" date="2018-11" db="EMBL/GenBank/DDBJ databases">
        <title>Genome sequence of Saitozyma podzolica DSM 27192.</title>
        <authorList>
            <person name="Aliyu H."/>
            <person name="Gorte O."/>
            <person name="Ochsenreither K."/>
        </authorList>
    </citation>
    <scope>NUCLEOTIDE SEQUENCE [LARGE SCALE GENOMIC DNA]</scope>
    <source>
        <strain evidence="7 8">DSM 27192</strain>
    </source>
</reference>
<protein>
    <submittedName>
        <fullName evidence="7">Uncharacterized protein</fullName>
    </submittedName>
</protein>
<dbReference type="PANTHER" id="PTHR21680:SF0">
    <property type="entry name" value="COILED-COIL DOMAIN-CONTAINING PROTEIN 124"/>
    <property type="match status" value="1"/>
</dbReference>
<dbReference type="STRING" id="1890683.A0A427Y7B9"/>
<dbReference type="GO" id="GO:0006366">
    <property type="term" value="P:transcription by RNA polymerase II"/>
    <property type="evidence" value="ECO:0007669"/>
    <property type="project" value="TreeGrafter"/>
</dbReference>
<feature type="region of interest" description="Disordered" evidence="3">
    <location>
        <begin position="22"/>
        <end position="42"/>
    </location>
</feature>
<evidence type="ECO:0000259" key="5">
    <source>
        <dbReference type="Pfam" id="PF10213"/>
    </source>
</evidence>
<dbReference type="GO" id="GO:0003713">
    <property type="term" value="F:transcription coactivator activity"/>
    <property type="evidence" value="ECO:0007669"/>
    <property type="project" value="TreeGrafter"/>
</dbReference>
<feature type="region of interest" description="Disordered" evidence="3">
    <location>
        <begin position="254"/>
        <end position="314"/>
    </location>
</feature>
<dbReference type="PANTHER" id="PTHR21680">
    <property type="entry name" value="COILED-COIL DOMAIN-CONTAINING PROTEIN 124"/>
    <property type="match status" value="1"/>
</dbReference>
<keyword evidence="8" id="KW-1185">Reference proteome</keyword>
<comment type="caution">
    <text evidence="7">The sequence shown here is derived from an EMBL/GenBank/DDBJ whole genome shotgun (WGS) entry which is preliminary data.</text>
</comment>
<dbReference type="EMBL" id="RSCD01000018">
    <property type="protein sequence ID" value="RSH86981.1"/>
    <property type="molecule type" value="Genomic_DNA"/>
</dbReference>
<feature type="compositionally biased region" description="Basic and acidic residues" evidence="3">
    <location>
        <begin position="270"/>
        <end position="304"/>
    </location>
</feature>
<evidence type="ECO:0000256" key="1">
    <source>
        <dbReference type="ARBA" id="ARBA00008296"/>
    </source>
</evidence>
<feature type="compositionally biased region" description="Low complexity" evidence="3">
    <location>
        <begin position="22"/>
        <end position="36"/>
    </location>
</feature>
<dbReference type="InterPro" id="IPR010422">
    <property type="entry name" value="Ccdc124/Oxs1"/>
</dbReference>
<evidence type="ECO:0000259" key="6">
    <source>
        <dbReference type="Pfam" id="PF22048"/>
    </source>
</evidence>
<dbReference type="InterPro" id="IPR054414">
    <property type="entry name" value="Ccdc124/Oxs1_C"/>
</dbReference>
<dbReference type="GO" id="GO:0005634">
    <property type="term" value="C:nucleus"/>
    <property type="evidence" value="ECO:0007669"/>
    <property type="project" value="TreeGrafter"/>
</dbReference>
<evidence type="ECO:0000256" key="3">
    <source>
        <dbReference type="SAM" id="MobiDB-lite"/>
    </source>
</evidence>
<sequence length="501" mass="54822">MSLPASASSRALRPALSRLFTSSSAASAPADTPSTSKRPQARRQALGQFNIRYLEEFNFDDATSLGYLRLEKIRESQELVRKVELDREVLAAQRKPFEPPTGPLRVTSTIDLSHPTSPHHVKRVLVAPVSALPLEGSSAVHRLKLLAGPRWTPGRPGQSEGEPEQGEGKDGWVKIAEERFPDARMNRKSVSDMLQRLVQAANDEASPLPASVPLDPRHLLARQRKKRQRSVSHRAGPLNGRNEVIGGVKGFPLASKTNFRGMPPNKGGNAKKEAGRAKKAENEEKKKDAAKQVKEFKEAEDWKQGAKGTSKADVAANKAAELARKKAERDALLAAEESAAPAKTKAAPKAGGKKKAVADKPSGGILASSFSVNDPLGLRKEPGAEDQPVAELSATGVEDMLEALELVNQKTDKDAMGAKAGLIERHPERRIKAAFEAYLDRELPKLKEDNQMRDILWKQFQKAPENPFNQVSLAYNATKEERVGKLQDVIDAREAKYRVES</sequence>
<feature type="compositionally biased region" description="Low complexity" evidence="3">
    <location>
        <begin position="336"/>
        <end position="350"/>
    </location>
</feature>
<dbReference type="Pfam" id="PF22048">
    <property type="entry name" value="LSO1_2-like"/>
    <property type="match status" value="1"/>
</dbReference>
<dbReference type="InterPro" id="IPR054413">
    <property type="entry name" value="LSO1/2"/>
</dbReference>
<dbReference type="InterPro" id="IPR019349">
    <property type="entry name" value="Ribosomal_mS35_mit"/>
</dbReference>
<evidence type="ECO:0000313" key="8">
    <source>
        <dbReference type="Proteomes" id="UP000279259"/>
    </source>
</evidence>
<dbReference type="AlphaFoldDB" id="A0A427Y7B9"/>
<organism evidence="7 8">
    <name type="scientific">Saitozyma podzolica</name>
    <dbReference type="NCBI Taxonomy" id="1890683"/>
    <lineage>
        <taxon>Eukaryota</taxon>
        <taxon>Fungi</taxon>
        <taxon>Dikarya</taxon>
        <taxon>Basidiomycota</taxon>
        <taxon>Agaricomycotina</taxon>
        <taxon>Tremellomycetes</taxon>
        <taxon>Tremellales</taxon>
        <taxon>Trimorphomycetaceae</taxon>
        <taxon>Saitozyma</taxon>
    </lineage>
</organism>
<dbReference type="Pfam" id="PF10213">
    <property type="entry name" value="MRP-S28"/>
    <property type="match status" value="1"/>
</dbReference>
<evidence type="ECO:0000256" key="2">
    <source>
        <dbReference type="ARBA" id="ARBA00023054"/>
    </source>
</evidence>
<evidence type="ECO:0000313" key="7">
    <source>
        <dbReference type="EMBL" id="RSH86981.1"/>
    </source>
</evidence>
<comment type="similarity">
    <text evidence="1">Belongs to the CCDC124 family.</text>
</comment>
<dbReference type="OrthoDB" id="283424at2759"/>